<evidence type="ECO:0000313" key="1">
    <source>
        <dbReference type="EMBL" id="XDJ48749.1"/>
    </source>
</evidence>
<evidence type="ECO:0000313" key="3">
    <source>
        <dbReference type="EMBL" id="XDJ79657.1"/>
    </source>
</evidence>
<name>A0AB39FJK1_9BURK</name>
<dbReference type="EMBL" id="CP158254">
    <property type="protein sequence ID" value="XDJ48749.1"/>
    <property type="molecule type" value="Genomic_DNA"/>
</dbReference>
<dbReference type="Pfam" id="PF01809">
    <property type="entry name" value="YidD"/>
    <property type="match status" value="1"/>
</dbReference>
<dbReference type="AlphaFoldDB" id="A0AB39FJK1"/>
<protein>
    <submittedName>
        <fullName evidence="3">Membrane protein insertion efficiency factor YidD</fullName>
    </submittedName>
</protein>
<accession>A0AB39FJK1</accession>
<gene>
    <name evidence="3" type="primary">yidD</name>
    <name evidence="2" type="ORF">ABRY94_07965</name>
    <name evidence="1" type="ORF">ABRZ04_06765</name>
    <name evidence="3" type="ORF">ABRZ07_12270</name>
</gene>
<dbReference type="InterPro" id="IPR002696">
    <property type="entry name" value="Membr_insert_effic_factor_YidD"/>
</dbReference>
<sequence>MTDIVTRAIVGTYRHLASLRVRQSCVFEPTCSEYCLLAVEKHGFWRGWRMTLSRLCRCRPDAGGIDLP</sequence>
<evidence type="ECO:0000313" key="2">
    <source>
        <dbReference type="EMBL" id="XDJ68042.1"/>
    </source>
</evidence>
<dbReference type="PANTHER" id="PTHR33383:SF1">
    <property type="entry name" value="MEMBRANE PROTEIN INSERTION EFFICIENCY FACTOR-RELATED"/>
    <property type="match status" value="1"/>
</dbReference>
<proteinExistence type="predicted"/>
<organism evidence="3">
    <name type="scientific">Castellaniella ginsengisoli</name>
    <dbReference type="NCBI Taxonomy" id="546114"/>
    <lineage>
        <taxon>Bacteria</taxon>
        <taxon>Pseudomonadati</taxon>
        <taxon>Pseudomonadota</taxon>
        <taxon>Betaproteobacteria</taxon>
        <taxon>Burkholderiales</taxon>
        <taxon>Alcaligenaceae</taxon>
        <taxon>Castellaniella</taxon>
    </lineage>
</organism>
<reference evidence="3" key="1">
    <citation type="submission" date="2024-05" db="EMBL/GenBank/DDBJ databases">
        <authorList>
            <person name="Luo Y.-C."/>
            <person name="Nicholds J."/>
            <person name="Mortimer T."/>
            <person name="Maboni G."/>
        </authorList>
    </citation>
    <scope>NUCLEOTIDE SEQUENCE</scope>
    <source>
        <strain evidence="3">141555</strain>
        <strain evidence="2">144863</strain>
        <strain evidence="1">151836</strain>
    </source>
</reference>
<dbReference type="PANTHER" id="PTHR33383">
    <property type="entry name" value="MEMBRANE PROTEIN INSERTION EFFICIENCY FACTOR-RELATED"/>
    <property type="match status" value="1"/>
</dbReference>
<dbReference type="NCBIfam" id="TIGR00278">
    <property type="entry name" value="membrane protein insertion efficiency factor YidD"/>
    <property type="match status" value="1"/>
</dbReference>
<dbReference type="EMBL" id="CP158262">
    <property type="protein sequence ID" value="XDJ68042.1"/>
    <property type="molecule type" value="Genomic_DNA"/>
</dbReference>
<dbReference type="SMART" id="SM01234">
    <property type="entry name" value="Haemolytic"/>
    <property type="match status" value="1"/>
</dbReference>
<dbReference type="EMBL" id="CP158267">
    <property type="protein sequence ID" value="XDJ79657.1"/>
    <property type="molecule type" value="Genomic_DNA"/>
</dbReference>
<dbReference type="RefSeq" id="WP_368640771.1">
    <property type="nucleotide sequence ID" value="NZ_CP158254.1"/>
</dbReference>